<evidence type="ECO:0000259" key="1">
    <source>
        <dbReference type="Pfam" id="PF00149"/>
    </source>
</evidence>
<name>A0ABW0LGJ9_9BACI</name>
<dbReference type="PANTHER" id="PTHR43143:SF5">
    <property type="entry name" value="SECRETED PROTEIN"/>
    <property type="match status" value="1"/>
</dbReference>
<dbReference type="SUPFAM" id="SSF56300">
    <property type="entry name" value="Metallo-dependent phosphatases"/>
    <property type="match status" value="1"/>
</dbReference>
<dbReference type="Proteomes" id="UP001596147">
    <property type="component" value="Unassembled WGS sequence"/>
</dbReference>
<evidence type="ECO:0000313" key="3">
    <source>
        <dbReference type="Proteomes" id="UP001596147"/>
    </source>
</evidence>
<dbReference type="Gene3D" id="3.60.21.10">
    <property type="match status" value="1"/>
</dbReference>
<organism evidence="2 3">
    <name type="scientific">Lederbergia graminis</name>
    <dbReference type="NCBI Taxonomy" id="735518"/>
    <lineage>
        <taxon>Bacteria</taxon>
        <taxon>Bacillati</taxon>
        <taxon>Bacillota</taxon>
        <taxon>Bacilli</taxon>
        <taxon>Bacillales</taxon>
        <taxon>Bacillaceae</taxon>
        <taxon>Lederbergia</taxon>
    </lineage>
</organism>
<reference evidence="3" key="1">
    <citation type="journal article" date="2019" name="Int. J. Syst. Evol. Microbiol.">
        <title>The Global Catalogue of Microorganisms (GCM) 10K type strain sequencing project: providing services to taxonomists for standard genome sequencing and annotation.</title>
        <authorList>
            <consortium name="The Broad Institute Genomics Platform"/>
            <consortium name="The Broad Institute Genome Sequencing Center for Infectious Disease"/>
            <person name="Wu L."/>
            <person name="Ma J."/>
        </authorList>
    </citation>
    <scope>NUCLEOTIDE SEQUENCE [LARGE SCALE GENOMIC DNA]</scope>
    <source>
        <strain evidence="3">CGMCC 1.12237</strain>
    </source>
</reference>
<proteinExistence type="predicted"/>
<dbReference type="RefSeq" id="WP_382348333.1">
    <property type="nucleotide sequence ID" value="NZ_JBHSMC010000003.1"/>
</dbReference>
<sequence length="311" mass="35761">MSNNEKDFSIIIIPDTQVLTWKDPAILYNMTKWIKENAEQLNLQMVLHVGDVVDSGARDEEQFKVAEKALNEIYDADIPMLLAVGNHDYDNLLSEDRSLTMFNQYFGPHIYENRPWFGGTFEEGQIENSYATLDIAGRKFLFLSLEFGARDEVLAWADEIMTKYHDHSVMITTHCYMYMYGERTKVGDNHNPKDYPGATGANDGEDLWQKSFKKHPNLLAVFSGHQITENVSYRTDLGDHGNLVFQSFQNWQTAENCGEGRIRILNISPSKNEMTLSVFNTHRQEYENTDGFQVVVPFNIKSEANLVYPMK</sequence>
<accession>A0ABW0LGJ9</accession>
<feature type="domain" description="Calcineurin-like phosphoesterase" evidence="1">
    <location>
        <begin position="9"/>
        <end position="226"/>
    </location>
</feature>
<comment type="caution">
    <text evidence="2">The sequence shown here is derived from an EMBL/GenBank/DDBJ whole genome shotgun (WGS) entry which is preliminary data.</text>
</comment>
<dbReference type="PANTHER" id="PTHR43143">
    <property type="entry name" value="METALLOPHOSPHOESTERASE, CALCINEURIN SUPERFAMILY"/>
    <property type="match status" value="1"/>
</dbReference>
<evidence type="ECO:0000313" key="2">
    <source>
        <dbReference type="EMBL" id="MFC5464062.1"/>
    </source>
</evidence>
<dbReference type="EMBL" id="JBHSMC010000003">
    <property type="protein sequence ID" value="MFC5464062.1"/>
    <property type="molecule type" value="Genomic_DNA"/>
</dbReference>
<keyword evidence="3" id="KW-1185">Reference proteome</keyword>
<dbReference type="Pfam" id="PF00149">
    <property type="entry name" value="Metallophos"/>
    <property type="match status" value="1"/>
</dbReference>
<dbReference type="InterPro" id="IPR004843">
    <property type="entry name" value="Calcineurin-like_PHP"/>
</dbReference>
<dbReference type="InterPro" id="IPR029052">
    <property type="entry name" value="Metallo-depent_PP-like"/>
</dbReference>
<protein>
    <submittedName>
        <fullName evidence="2">Metallophosphoesterase</fullName>
    </submittedName>
</protein>
<dbReference type="InterPro" id="IPR051918">
    <property type="entry name" value="STPP_CPPED1"/>
</dbReference>
<gene>
    <name evidence="2" type="ORF">ACFPM4_04740</name>
</gene>